<feature type="domain" description="Metallo-beta-lactamase" evidence="7">
    <location>
        <begin position="83"/>
        <end position="284"/>
    </location>
</feature>
<keyword evidence="3" id="KW-0479">Metal-binding</keyword>
<organism evidence="8 9">
    <name type="scientific">Sinimarinibacterium flocculans</name>
    <dbReference type="NCBI Taxonomy" id="985250"/>
    <lineage>
        <taxon>Bacteria</taxon>
        <taxon>Pseudomonadati</taxon>
        <taxon>Pseudomonadota</taxon>
        <taxon>Gammaproteobacteria</taxon>
        <taxon>Nevskiales</taxon>
        <taxon>Nevskiaceae</taxon>
        <taxon>Sinimarinibacterium</taxon>
    </lineage>
</organism>
<dbReference type="InterPro" id="IPR036866">
    <property type="entry name" value="RibonucZ/Hydroxyglut_hydro"/>
</dbReference>
<dbReference type="AlphaFoldDB" id="A0A318EB67"/>
<evidence type="ECO:0000256" key="2">
    <source>
        <dbReference type="ARBA" id="ARBA00007749"/>
    </source>
</evidence>
<gene>
    <name evidence="8" type="ORF">C8D93_103307</name>
</gene>
<dbReference type="PANTHER" id="PTHR42978">
    <property type="entry name" value="QUORUM-QUENCHING LACTONASE YTNP-RELATED-RELATED"/>
    <property type="match status" value="1"/>
</dbReference>
<dbReference type="Proteomes" id="UP000248330">
    <property type="component" value="Unassembled WGS sequence"/>
</dbReference>
<dbReference type="InterPro" id="IPR051013">
    <property type="entry name" value="MBL_superfamily_lactonases"/>
</dbReference>
<comment type="cofactor">
    <cofactor evidence="1">
        <name>Zn(2+)</name>
        <dbReference type="ChEBI" id="CHEBI:29105"/>
    </cofactor>
</comment>
<evidence type="ECO:0000256" key="3">
    <source>
        <dbReference type="ARBA" id="ARBA00022723"/>
    </source>
</evidence>
<keyword evidence="4 8" id="KW-0378">Hydrolase</keyword>
<keyword evidence="6" id="KW-0812">Transmembrane</keyword>
<evidence type="ECO:0000256" key="6">
    <source>
        <dbReference type="SAM" id="Phobius"/>
    </source>
</evidence>
<evidence type="ECO:0000256" key="5">
    <source>
        <dbReference type="ARBA" id="ARBA00022833"/>
    </source>
</evidence>
<evidence type="ECO:0000256" key="4">
    <source>
        <dbReference type="ARBA" id="ARBA00022801"/>
    </source>
</evidence>
<accession>A0A318EB67</accession>
<dbReference type="SUPFAM" id="SSF56281">
    <property type="entry name" value="Metallo-hydrolase/oxidoreductase"/>
    <property type="match status" value="1"/>
</dbReference>
<proteinExistence type="inferred from homology"/>
<evidence type="ECO:0000313" key="9">
    <source>
        <dbReference type="Proteomes" id="UP000248330"/>
    </source>
</evidence>
<comment type="similarity">
    <text evidence="2">Belongs to the metallo-beta-lactamase superfamily.</text>
</comment>
<dbReference type="PANTHER" id="PTHR42978:SF2">
    <property type="entry name" value="102 KBASES UNSTABLE REGION: FROM 1 TO 119443"/>
    <property type="match status" value="1"/>
</dbReference>
<dbReference type="GO" id="GO:0016787">
    <property type="term" value="F:hydrolase activity"/>
    <property type="evidence" value="ECO:0007669"/>
    <property type="project" value="UniProtKB-KW"/>
</dbReference>
<dbReference type="Gene3D" id="3.60.15.10">
    <property type="entry name" value="Ribonuclease Z/Hydroxyacylglutathione hydrolase-like"/>
    <property type="match status" value="1"/>
</dbReference>
<dbReference type="Pfam" id="PF00753">
    <property type="entry name" value="Lactamase_B"/>
    <property type="match status" value="1"/>
</dbReference>
<dbReference type="RefSeq" id="WP_110264644.1">
    <property type="nucleotide sequence ID" value="NZ_CAWNXA010000003.1"/>
</dbReference>
<name>A0A318EB67_9GAMM</name>
<evidence type="ECO:0000259" key="7">
    <source>
        <dbReference type="SMART" id="SM00849"/>
    </source>
</evidence>
<sequence length="307" mass="34045">MRAKSIATLTVLAALAGLYWWLWLDHRMPADREFAIDVAELRRLAGEGDGAKPDAVRFEKSSALAFTESMIVTGGRWAVVDMPVYAFQLHYPDRTIVVDTAMDRSLAKPAFLLQSFDDDAYARVERALDTAALIVVTHEHFDHSGGLAQHPRLAQIWPAVRLTETQLAHVDRMAPATLPQALLDEADALRYERYHALAPGVVLIKSPGHTPGSQMVYVQLADGRELLLLGDVAWKQRNLDLVRERPRFVTALLIREDREAVHAQLRALHRLAREQSAIRQVPGHDAGVIDALAAEGLLQPGFVLPAT</sequence>
<keyword evidence="6" id="KW-1133">Transmembrane helix</keyword>
<dbReference type="InterPro" id="IPR001279">
    <property type="entry name" value="Metallo-B-lactamas"/>
</dbReference>
<evidence type="ECO:0000256" key="1">
    <source>
        <dbReference type="ARBA" id="ARBA00001947"/>
    </source>
</evidence>
<dbReference type="EMBL" id="QICN01000003">
    <property type="protein sequence ID" value="PXV69731.1"/>
    <property type="molecule type" value="Genomic_DNA"/>
</dbReference>
<comment type="caution">
    <text evidence="8">The sequence shown here is derived from an EMBL/GenBank/DDBJ whole genome shotgun (WGS) entry which is preliminary data.</text>
</comment>
<dbReference type="SMART" id="SM00849">
    <property type="entry name" value="Lactamase_B"/>
    <property type="match status" value="1"/>
</dbReference>
<dbReference type="OrthoDB" id="5443440at2"/>
<reference evidence="8 9" key="1">
    <citation type="submission" date="2018-04" db="EMBL/GenBank/DDBJ databases">
        <title>Genomic Encyclopedia of Type Strains, Phase IV (KMG-IV): sequencing the most valuable type-strain genomes for metagenomic binning, comparative biology and taxonomic classification.</title>
        <authorList>
            <person name="Goeker M."/>
        </authorList>
    </citation>
    <scope>NUCLEOTIDE SEQUENCE [LARGE SCALE GENOMIC DNA]</scope>
    <source>
        <strain evidence="8 9">DSM 104150</strain>
    </source>
</reference>
<feature type="transmembrane region" description="Helical" evidence="6">
    <location>
        <begin position="6"/>
        <end position="24"/>
    </location>
</feature>
<protein>
    <submittedName>
        <fullName evidence="8">Glyoxylase-like metal-dependent hydrolase (Beta-lactamase superfamily II)</fullName>
    </submittedName>
</protein>
<dbReference type="GO" id="GO:0046872">
    <property type="term" value="F:metal ion binding"/>
    <property type="evidence" value="ECO:0007669"/>
    <property type="project" value="UniProtKB-KW"/>
</dbReference>
<keyword evidence="6" id="KW-0472">Membrane</keyword>
<evidence type="ECO:0000313" key="8">
    <source>
        <dbReference type="EMBL" id="PXV69731.1"/>
    </source>
</evidence>
<keyword evidence="5" id="KW-0862">Zinc</keyword>
<keyword evidence="9" id="KW-1185">Reference proteome</keyword>